<evidence type="ECO:0000259" key="7">
    <source>
        <dbReference type="PROSITE" id="PS50053"/>
    </source>
</evidence>
<dbReference type="AlphaFoldDB" id="A0A452H3U8"/>
<evidence type="ECO:0000313" key="8">
    <source>
        <dbReference type="Ensembl" id="ENSGAGP00000009122.1"/>
    </source>
</evidence>
<protein>
    <recommendedName>
        <fullName evidence="7">Ubiquitin-like domain-containing protein</fullName>
    </recommendedName>
</protein>
<evidence type="ECO:0000313" key="9">
    <source>
        <dbReference type="Proteomes" id="UP000291020"/>
    </source>
</evidence>
<dbReference type="GO" id="GO:0016020">
    <property type="term" value="C:membrane"/>
    <property type="evidence" value="ECO:0007669"/>
    <property type="project" value="UniProtKB-SubCell"/>
</dbReference>
<dbReference type="PROSITE" id="PS50053">
    <property type="entry name" value="UBIQUITIN_2"/>
    <property type="match status" value="1"/>
</dbReference>
<dbReference type="STRING" id="38772.ENSGAGP00000009122"/>
<dbReference type="CDD" id="cd17132">
    <property type="entry name" value="Ubl_TMUB2"/>
    <property type="match status" value="1"/>
</dbReference>
<feature type="region of interest" description="Disordered" evidence="5">
    <location>
        <begin position="68"/>
        <end position="160"/>
    </location>
</feature>
<dbReference type="Pfam" id="PF00240">
    <property type="entry name" value="ubiquitin"/>
    <property type="match status" value="1"/>
</dbReference>
<evidence type="ECO:0000256" key="6">
    <source>
        <dbReference type="SAM" id="Phobius"/>
    </source>
</evidence>
<dbReference type="Proteomes" id="UP000291020">
    <property type="component" value="Unassembled WGS sequence"/>
</dbReference>
<reference evidence="9" key="1">
    <citation type="journal article" date="2017" name="PLoS ONE">
        <title>The Agassiz's desert tortoise genome provides a resource for the conservation of a threatened species.</title>
        <authorList>
            <person name="Tollis M."/>
            <person name="DeNardo D.F."/>
            <person name="Cornelius J.A."/>
            <person name="Dolby G.A."/>
            <person name="Edwards T."/>
            <person name="Henen B.T."/>
            <person name="Karl A.E."/>
            <person name="Murphy R.W."/>
            <person name="Kusumi K."/>
        </authorList>
    </citation>
    <scope>NUCLEOTIDE SEQUENCE [LARGE SCALE GENOMIC DNA]</scope>
</reference>
<dbReference type="Ensembl" id="ENSGAGT00000010470.1">
    <property type="protein sequence ID" value="ENSGAGP00000009122.1"/>
    <property type="gene ID" value="ENSGAGG00000007202.1"/>
</dbReference>
<evidence type="ECO:0000256" key="3">
    <source>
        <dbReference type="ARBA" id="ARBA00022989"/>
    </source>
</evidence>
<keyword evidence="4 6" id="KW-0472">Membrane</keyword>
<evidence type="ECO:0000256" key="2">
    <source>
        <dbReference type="ARBA" id="ARBA00022692"/>
    </source>
</evidence>
<evidence type="ECO:0000256" key="1">
    <source>
        <dbReference type="ARBA" id="ARBA00004141"/>
    </source>
</evidence>
<reference evidence="8" key="2">
    <citation type="submission" date="2025-08" db="UniProtKB">
        <authorList>
            <consortium name="Ensembl"/>
        </authorList>
    </citation>
    <scope>IDENTIFICATION</scope>
</reference>
<sequence>MKPPGMTIIEGVGDEVTVVTGVVVLVLALVLAWLSTYVADGNNQLLGTIVTTGESSVIHLSHVERYVGNSVTSEPTEPQGSADSAEEKAEEEGGAASNLGPAVEQGGNGSTSESSLDHLLNIQGLPKRTSSSESGALEQPGQESQGTSQMSHIREESEPGSGLIKVRLKFLNDTEEVAMVRPEDTVGVLKSKYFPGQENQMKFIYQGQLLQDQARTLRSLNIMDNCVIHCHLSQTASSPLPDSGVTSAEAAGVTVNIGNLMLPVFMVMLAVIWYCRINYRQFFTAPATVSLVGVTVFFSFLVFGMYGR</sequence>
<evidence type="ECO:0000256" key="5">
    <source>
        <dbReference type="SAM" id="MobiDB-lite"/>
    </source>
</evidence>
<dbReference type="SUPFAM" id="SSF54236">
    <property type="entry name" value="Ubiquitin-like"/>
    <property type="match status" value="1"/>
</dbReference>
<dbReference type="InterPro" id="IPR040352">
    <property type="entry name" value="TMUB1/2"/>
</dbReference>
<accession>A0A452H3U8</accession>
<keyword evidence="2 6" id="KW-0812">Transmembrane</keyword>
<keyword evidence="3 6" id="KW-1133">Transmembrane helix</keyword>
<reference evidence="8" key="3">
    <citation type="submission" date="2025-09" db="UniProtKB">
        <authorList>
            <consortium name="Ensembl"/>
        </authorList>
    </citation>
    <scope>IDENTIFICATION</scope>
</reference>
<keyword evidence="9" id="KW-1185">Reference proteome</keyword>
<feature type="domain" description="Ubiquitin-like" evidence="7">
    <location>
        <begin position="164"/>
        <end position="237"/>
    </location>
</feature>
<dbReference type="InterPro" id="IPR029071">
    <property type="entry name" value="Ubiquitin-like_domsf"/>
</dbReference>
<comment type="subcellular location">
    <subcellularLocation>
        <location evidence="1">Membrane</location>
        <topology evidence="1">Multi-pass membrane protein</topology>
    </subcellularLocation>
</comment>
<proteinExistence type="predicted"/>
<evidence type="ECO:0000256" key="4">
    <source>
        <dbReference type="ARBA" id="ARBA00023136"/>
    </source>
</evidence>
<dbReference type="InterPro" id="IPR000626">
    <property type="entry name" value="Ubiquitin-like_dom"/>
</dbReference>
<dbReference type="GO" id="GO:0036503">
    <property type="term" value="P:ERAD pathway"/>
    <property type="evidence" value="ECO:0007669"/>
    <property type="project" value="InterPro"/>
</dbReference>
<dbReference type="PANTHER" id="PTHR14557:SF4">
    <property type="entry name" value="TRANSMEMBRANE AND UBIQUITIN-LIKE DOMAIN-CONTAINING PROTEIN 2"/>
    <property type="match status" value="1"/>
</dbReference>
<feature type="transmembrane region" description="Helical" evidence="6">
    <location>
        <begin position="257"/>
        <end position="275"/>
    </location>
</feature>
<feature type="compositionally biased region" description="Polar residues" evidence="5">
    <location>
        <begin position="69"/>
        <end position="79"/>
    </location>
</feature>
<dbReference type="SMART" id="SM00213">
    <property type="entry name" value="UBQ"/>
    <property type="match status" value="1"/>
</dbReference>
<organism evidence="8 9">
    <name type="scientific">Gopherus agassizii</name>
    <name type="common">Agassiz's desert tortoise</name>
    <dbReference type="NCBI Taxonomy" id="38772"/>
    <lineage>
        <taxon>Eukaryota</taxon>
        <taxon>Metazoa</taxon>
        <taxon>Chordata</taxon>
        <taxon>Craniata</taxon>
        <taxon>Vertebrata</taxon>
        <taxon>Euteleostomi</taxon>
        <taxon>Archelosauria</taxon>
        <taxon>Testudinata</taxon>
        <taxon>Testudines</taxon>
        <taxon>Cryptodira</taxon>
        <taxon>Durocryptodira</taxon>
        <taxon>Testudinoidea</taxon>
        <taxon>Testudinidae</taxon>
        <taxon>Gopherus</taxon>
    </lineage>
</organism>
<feature type="transmembrane region" description="Helical" evidence="6">
    <location>
        <begin position="12"/>
        <end position="34"/>
    </location>
</feature>
<feature type="transmembrane region" description="Helical" evidence="6">
    <location>
        <begin position="282"/>
        <end position="306"/>
    </location>
</feature>
<feature type="compositionally biased region" description="Polar residues" evidence="5">
    <location>
        <begin position="141"/>
        <end position="151"/>
    </location>
</feature>
<dbReference type="PANTHER" id="PTHR14557">
    <property type="entry name" value="PROTEIN C7ORF21"/>
    <property type="match status" value="1"/>
</dbReference>
<name>A0A452H3U8_9SAUR</name>
<dbReference type="Gene3D" id="3.10.20.90">
    <property type="entry name" value="Phosphatidylinositol 3-kinase Catalytic Subunit, Chain A, domain 1"/>
    <property type="match status" value="1"/>
</dbReference>